<dbReference type="CDD" id="cd00555">
    <property type="entry name" value="Maf"/>
    <property type="match status" value="1"/>
</dbReference>
<dbReference type="HAMAP" id="MF_00528">
    <property type="entry name" value="Maf"/>
    <property type="match status" value="1"/>
</dbReference>
<comment type="catalytic activity">
    <reaction evidence="4">
        <text>a 2'-deoxyribonucleoside 5'-triphosphate + H2O = a 2'-deoxyribonucleoside 5'-phosphate + diphosphate + H(+)</text>
        <dbReference type="Rhea" id="RHEA:44644"/>
        <dbReference type="ChEBI" id="CHEBI:15377"/>
        <dbReference type="ChEBI" id="CHEBI:15378"/>
        <dbReference type="ChEBI" id="CHEBI:33019"/>
        <dbReference type="ChEBI" id="CHEBI:61560"/>
        <dbReference type="ChEBI" id="CHEBI:65317"/>
        <dbReference type="EC" id="3.6.1.9"/>
    </reaction>
</comment>
<comment type="similarity">
    <text evidence="4">Belongs to the Maf family.</text>
</comment>
<evidence type="ECO:0000313" key="5">
    <source>
        <dbReference type="EMBL" id="KJV68966.1"/>
    </source>
</evidence>
<sequence>MIKIKNLVLASSSHQRINLLKKIGVLPEEVISSEIDESYYNKELPKDYSIRIAKNKAEKIKVIRPDKFVLSADTIVCCGRRILLKAENQEQAIKYMKLLSGRRHRVYTTICLYTPENKLHVKNVVTIVKFKRLSMKEIDYYIHLKQWYGKTGGYNIQGYASALIMWIKGSYSAIVGLPLHETYCLLSNYFDLKYAFDN</sequence>
<feature type="active site" description="Proton acceptor" evidence="4">
    <location>
        <position position="73"/>
    </location>
</feature>
<dbReference type="PANTHER" id="PTHR43213:SF5">
    <property type="entry name" value="BIFUNCTIONAL DTTP_UTP PYROPHOSPHATASE_METHYLTRANSFERASE PROTEIN-RELATED"/>
    <property type="match status" value="1"/>
</dbReference>
<dbReference type="OrthoDB" id="9807767at2"/>
<evidence type="ECO:0000256" key="1">
    <source>
        <dbReference type="ARBA" id="ARBA00001968"/>
    </source>
</evidence>
<comment type="function">
    <text evidence="4">Nucleoside triphosphate pyrophosphatase. May have a dual role in cell division arrest and in preventing the incorporation of modified nucleotides into cellular nucleic acids.</text>
</comment>
<dbReference type="SUPFAM" id="SSF52972">
    <property type="entry name" value="ITPase-like"/>
    <property type="match status" value="1"/>
</dbReference>
<protein>
    <recommendedName>
        <fullName evidence="4">Nucleoside triphosphate pyrophosphatase</fullName>
        <ecNumber evidence="4">3.6.1.9</ecNumber>
    </recommendedName>
    <alternativeName>
        <fullName evidence="4">Nucleotide pyrophosphatase</fullName>
        <shortName evidence="4">Nucleotide PPase</shortName>
    </alternativeName>
</protein>
<dbReference type="AlphaFoldDB" id="A0A0F3NMF6"/>
<comment type="catalytic activity">
    <reaction evidence="4">
        <text>a ribonucleoside 5'-triphosphate + H2O = a ribonucleoside 5'-phosphate + diphosphate + H(+)</text>
        <dbReference type="Rhea" id="RHEA:23996"/>
        <dbReference type="ChEBI" id="CHEBI:15377"/>
        <dbReference type="ChEBI" id="CHEBI:15378"/>
        <dbReference type="ChEBI" id="CHEBI:33019"/>
        <dbReference type="ChEBI" id="CHEBI:58043"/>
        <dbReference type="ChEBI" id="CHEBI:61557"/>
        <dbReference type="EC" id="3.6.1.9"/>
    </reaction>
</comment>
<dbReference type="GO" id="GO:0005737">
    <property type="term" value="C:cytoplasm"/>
    <property type="evidence" value="ECO:0007669"/>
    <property type="project" value="UniProtKB-SubCell"/>
</dbReference>
<dbReference type="Gene3D" id="3.90.950.10">
    <property type="match status" value="1"/>
</dbReference>
<dbReference type="RefSeq" id="WP_045808784.1">
    <property type="nucleotide sequence ID" value="NZ_LANX01000001.1"/>
</dbReference>
<dbReference type="GO" id="GO:0009117">
    <property type="term" value="P:nucleotide metabolic process"/>
    <property type="evidence" value="ECO:0007669"/>
    <property type="project" value="UniProtKB-KW"/>
</dbReference>
<evidence type="ECO:0000256" key="2">
    <source>
        <dbReference type="ARBA" id="ARBA00022801"/>
    </source>
</evidence>
<keyword evidence="6" id="KW-1185">Reference proteome</keyword>
<dbReference type="PIRSF" id="PIRSF006305">
    <property type="entry name" value="Maf"/>
    <property type="match status" value="1"/>
</dbReference>
<proteinExistence type="inferred from homology"/>
<keyword evidence="2 4" id="KW-0378">Hydrolase</keyword>
<keyword evidence="3 4" id="KW-0546">Nucleotide metabolism</keyword>
<keyword evidence="4" id="KW-0963">Cytoplasm</keyword>
<comment type="subcellular location">
    <subcellularLocation>
        <location evidence="4">Cytoplasm</location>
    </subcellularLocation>
</comment>
<dbReference type="PATRIC" id="fig|1359163.3.peg.327"/>
<dbReference type="EMBL" id="LANX01000001">
    <property type="protein sequence ID" value="KJV68966.1"/>
    <property type="molecule type" value="Genomic_DNA"/>
</dbReference>
<comment type="caution">
    <text evidence="5">The sequence shown here is derived from an EMBL/GenBank/DDBJ whole genome shotgun (WGS) entry which is preliminary data.</text>
</comment>
<dbReference type="InterPro" id="IPR029001">
    <property type="entry name" value="ITPase-like_fam"/>
</dbReference>
<dbReference type="PANTHER" id="PTHR43213">
    <property type="entry name" value="BIFUNCTIONAL DTTP/UTP PYROPHOSPHATASE/METHYLTRANSFERASE PROTEIN-RELATED"/>
    <property type="match status" value="1"/>
</dbReference>
<evidence type="ECO:0000313" key="6">
    <source>
        <dbReference type="Proteomes" id="UP000033562"/>
    </source>
</evidence>
<comment type="cofactor">
    <cofactor evidence="1 4">
        <name>a divalent metal cation</name>
        <dbReference type="ChEBI" id="CHEBI:60240"/>
    </cofactor>
</comment>
<reference evidence="5 6" key="1">
    <citation type="submission" date="2015-02" db="EMBL/GenBank/DDBJ databases">
        <title>Genome Sequencing of Rickettsiales.</title>
        <authorList>
            <person name="Daugherty S.C."/>
            <person name="Su Q."/>
            <person name="Abolude K."/>
            <person name="Beier-Sexton M."/>
            <person name="Carlyon J.A."/>
            <person name="Carter R."/>
            <person name="Day N.P."/>
            <person name="Dumler S.J."/>
            <person name="Dyachenko V."/>
            <person name="Godinez A."/>
            <person name="Kurtti T.J."/>
            <person name="Lichay M."/>
            <person name="Mullins K.E."/>
            <person name="Ott S."/>
            <person name="Pappas-Brown V."/>
            <person name="Paris D.H."/>
            <person name="Patel P."/>
            <person name="Richards A.L."/>
            <person name="Sadzewicz L."/>
            <person name="Sears K."/>
            <person name="Seidman D."/>
            <person name="Sengamalay N."/>
            <person name="Stenos J."/>
            <person name="Tallon L.J."/>
            <person name="Vincent G."/>
            <person name="Fraser C.M."/>
            <person name="Munderloh U."/>
            <person name="Dunning-Hotopp J.C."/>
        </authorList>
    </citation>
    <scope>NUCLEOTIDE SEQUENCE [LARGE SCALE GENOMIC DNA]</scope>
    <source>
        <strain evidence="5 6">RAC413</strain>
    </source>
</reference>
<dbReference type="NCBIfam" id="TIGR00172">
    <property type="entry name" value="maf"/>
    <property type="match status" value="1"/>
</dbReference>
<dbReference type="GO" id="GO:0047429">
    <property type="term" value="F:nucleoside triphosphate diphosphatase activity"/>
    <property type="evidence" value="ECO:0007669"/>
    <property type="project" value="UniProtKB-EC"/>
</dbReference>
<name>A0A0F3NMF6_9RICK</name>
<gene>
    <name evidence="5" type="primary">maf</name>
    <name evidence="5" type="ORF">NLO413_0338</name>
</gene>
<evidence type="ECO:0000256" key="4">
    <source>
        <dbReference type="HAMAP-Rule" id="MF_00528"/>
    </source>
</evidence>
<comment type="caution">
    <text evidence="4">Lacks conserved residue(s) required for the propagation of feature annotation.</text>
</comment>
<evidence type="ECO:0000256" key="3">
    <source>
        <dbReference type="ARBA" id="ARBA00023080"/>
    </source>
</evidence>
<organism evidence="5 6">
    <name type="scientific">Candidatus Neoehrlichia procyonis str. RAC413</name>
    <dbReference type="NCBI Taxonomy" id="1359163"/>
    <lineage>
        <taxon>Bacteria</taxon>
        <taxon>Pseudomonadati</taxon>
        <taxon>Pseudomonadota</taxon>
        <taxon>Alphaproteobacteria</taxon>
        <taxon>Rickettsiales</taxon>
        <taxon>Anaplasmataceae</taxon>
        <taxon>Candidatus Neoehrlichia</taxon>
    </lineage>
</organism>
<dbReference type="Proteomes" id="UP000033562">
    <property type="component" value="Unassembled WGS sequence"/>
</dbReference>
<dbReference type="NCBIfam" id="NF010946">
    <property type="entry name" value="PRK14366.1"/>
    <property type="match status" value="1"/>
</dbReference>
<dbReference type="InterPro" id="IPR003697">
    <property type="entry name" value="Maf-like"/>
</dbReference>
<dbReference type="STRING" id="1359163.NLO413_0338"/>
<dbReference type="Pfam" id="PF02545">
    <property type="entry name" value="Maf"/>
    <property type="match status" value="1"/>
</dbReference>
<accession>A0A0F3NMF6</accession>
<dbReference type="EC" id="3.6.1.9" evidence="4"/>